<dbReference type="EMBL" id="WEHX01000263">
    <property type="protein sequence ID" value="KAB7649679.1"/>
    <property type="molecule type" value="Genomic_DNA"/>
</dbReference>
<dbReference type="SUPFAM" id="SSF103515">
    <property type="entry name" value="Autotransporter"/>
    <property type="match status" value="1"/>
</dbReference>
<dbReference type="Gene3D" id="2.40.128.130">
    <property type="entry name" value="Autotransporter beta-domain"/>
    <property type="match status" value="1"/>
</dbReference>
<dbReference type="InterPro" id="IPR036709">
    <property type="entry name" value="Autotransporte_beta_dom_sf"/>
</dbReference>
<dbReference type="InterPro" id="IPR005546">
    <property type="entry name" value="Autotransporte_beta"/>
</dbReference>
<proteinExistence type="predicted"/>
<dbReference type="InterPro" id="IPR006315">
    <property type="entry name" value="OM_autotransptr_brl_dom"/>
</dbReference>
<comment type="caution">
    <text evidence="2">The sequence shown here is derived from an EMBL/GenBank/DDBJ whole genome shotgun (WGS) entry which is preliminary data.</text>
</comment>
<reference evidence="2 3" key="1">
    <citation type="submission" date="2019-10" db="EMBL/GenBank/DDBJ databases">
        <title>Genome diversity of Sutterella seckii.</title>
        <authorList>
            <person name="Chaplin A.V."/>
            <person name="Sokolova S.R."/>
            <person name="Mosin K.A."/>
            <person name="Ivanova E.L."/>
            <person name="Kochetkova T.O."/>
            <person name="Goltsov A.Y."/>
            <person name="Trofimov D.Y."/>
            <person name="Efimov B.A."/>
        </authorList>
    </citation>
    <scope>NUCLEOTIDE SEQUENCE [LARGE SCALE GENOMIC DNA]</scope>
    <source>
        <strain evidence="2 3">ASD393</strain>
    </source>
</reference>
<dbReference type="Pfam" id="PF03797">
    <property type="entry name" value="Autotransporter"/>
    <property type="match status" value="1"/>
</dbReference>
<dbReference type="Proteomes" id="UP000430564">
    <property type="component" value="Unassembled WGS sequence"/>
</dbReference>
<dbReference type="OrthoDB" id="1630954at2"/>
<evidence type="ECO:0000313" key="2">
    <source>
        <dbReference type="EMBL" id="KAB7649679.1"/>
    </source>
</evidence>
<sequence>MKTKPGYEFLSDSVNGFLGIHVNMQSTMIEVGGALNYTDTDLDLVNGSGDGDIYGAALYASRLFENGSFIDLIGRYGHLINIGTK</sequence>
<dbReference type="RefSeq" id="WP_152159296.1">
    <property type="nucleotide sequence ID" value="NZ_WEHX01000263.1"/>
</dbReference>
<dbReference type="NCBIfam" id="TIGR01414">
    <property type="entry name" value="autotrans_barl"/>
    <property type="match status" value="1"/>
</dbReference>
<protein>
    <submittedName>
        <fullName evidence="2">Autotransporter outer membrane beta-barrel domain-containing protein</fullName>
    </submittedName>
</protein>
<organism evidence="2 3">
    <name type="scientific">Sutterella seckii</name>
    <dbReference type="NCBI Taxonomy" id="1944635"/>
    <lineage>
        <taxon>Bacteria</taxon>
        <taxon>Pseudomonadati</taxon>
        <taxon>Pseudomonadota</taxon>
        <taxon>Betaproteobacteria</taxon>
        <taxon>Burkholderiales</taxon>
        <taxon>Sutterellaceae</taxon>
        <taxon>Sutterella</taxon>
    </lineage>
</organism>
<gene>
    <name evidence="2" type="ORF">GBM95_12095</name>
</gene>
<accession>A0A6I1ENC8</accession>
<dbReference type="GO" id="GO:0019867">
    <property type="term" value="C:outer membrane"/>
    <property type="evidence" value="ECO:0007669"/>
    <property type="project" value="InterPro"/>
</dbReference>
<name>A0A6I1ENC8_9BURK</name>
<evidence type="ECO:0000313" key="3">
    <source>
        <dbReference type="Proteomes" id="UP000430564"/>
    </source>
</evidence>
<evidence type="ECO:0000259" key="1">
    <source>
        <dbReference type="Pfam" id="PF03797"/>
    </source>
</evidence>
<feature type="domain" description="Autotransporter" evidence="1">
    <location>
        <begin position="11"/>
        <end position="81"/>
    </location>
</feature>
<dbReference type="AlphaFoldDB" id="A0A6I1ENC8"/>